<protein>
    <submittedName>
        <fullName evidence="8">PspC domain-containing protein</fullName>
    </submittedName>
</protein>
<evidence type="ECO:0000256" key="6">
    <source>
        <dbReference type="SAM" id="Phobius"/>
    </source>
</evidence>
<dbReference type="EMBL" id="CP162599">
    <property type="protein sequence ID" value="XDK33756.1"/>
    <property type="molecule type" value="Genomic_DNA"/>
</dbReference>
<dbReference type="AlphaFoldDB" id="A0AB39HUT5"/>
<evidence type="ECO:0000313" key="8">
    <source>
        <dbReference type="EMBL" id="XDK33756.1"/>
    </source>
</evidence>
<name>A0AB39HUT5_9BACI</name>
<keyword evidence="4 6" id="KW-1133">Transmembrane helix</keyword>
<evidence type="ECO:0000256" key="4">
    <source>
        <dbReference type="ARBA" id="ARBA00022989"/>
    </source>
</evidence>
<dbReference type="PANTHER" id="PTHR33885:SF3">
    <property type="entry name" value="PHAGE SHOCK PROTEIN C"/>
    <property type="match status" value="1"/>
</dbReference>
<evidence type="ECO:0000256" key="1">
    <source>
        <dbReference type="ARBA" id="ARBA00004162"/>
    </source>
</evidence>
<dbReference type="PANTHER" id="PTHR33885">
    <property type="entry name" value="PHAGE SHOCK PROTEIN C"/>
    <property type="match status" value="1"/>
</dbReference>
<accession>A0AB39HUT5</accession>
<keyword evidence="2" id="KW-1003">Cell membrane</keyword>
<keyword evidence="5 6" id="KW-0472">Membrane</keyword>
<keyword evidence="3 6" id="KW-0812">Transmembrane</keyword>
<dbReference type="GO" id="GO:0005886">
    <property type="term" value="C:plasma membrane"/>
    <property type="evidence" value="ECO:0007669"/>
    <property type="project" value="UniProtKB-SubCell"/>
</dbReference>
<sequence>MKTVKKLYRSRSNRILAGVLGGIGEYFNIDPTLIRLLFVGGLFLSFGTLSILYIISIFIIPKVWEN</sequence>
<evidence type="ECO:0000259" key="7">
    <source>
        <dbReference type="Pfam" id="PF04024"/>
    </source>
</evidence>
<organism evidence="8">
    <name type="scientific">Ornithinibacillus sp. 4-3</name>
    <dbReference type="NCBI Taxonomy" id="3231488"/>
    <lineage>
        <taxon>Bacteria</taxon>
        <taxon>Bacillati</taxon>
        <taxon>Bacillota</taxon>
        <taxon>Bacilli</taxon>
        <taxon>Bacillales</taxon>
        <taxon>Bacillaceae</taxon>
        <taxon>Ornithinibacillus</taxon>
    </lineage>
</organism>
<reference evidence="8" key="1">
    <citation type="submission" date="2024-07" db="EMBL/GenBank/DDBJ databases">
        <title>Halotolerant mesophilic bacterium Ornithinibacillus sp. 4-3, sp. nov., isolated from soil.</title>
        <authorList>
            <person name="Sidarenka A.V."/>
            <person name="Guliayeva D.E."/>
            <person name="Leanovich S.I."/>
            <person name="Hileuskaya K.S."/>
            <person name="Akhremchuk A.E."/>
            <person name="Sikolenko M.A."/>
            <person name="Valentovich L.N."/>
        </authorList>
    </citation>
    <scope>NUCLEOTIDE SEQUENCE</scope>
    <source>
        <strain evidence="8">4-3</strain>
    </source>
</reference>
<dbReference type="InterPro" id="IPR052027">
    <property type="entry name" value="PspC"/>
</dbReference>
<evidence type="ECO:0000256" key="5">
    <source>
        <dbReference type="ARBA" id="ARBA00023136"/>
    </source>
</evidence>
<feature type="transmembrane region" description="Helical" evidence="6">
    <location>
        <begin position="35"/>
        <end position="60"/>
    </location>
</feature>
<evidence type="ECO:0000256" key="3">
    <source>
        <dbReference type="ARBA" id="ARBA00022692"/>
    </source>
</evidence>
<dbReference type="Pfam" id="PF04024">
    <property type="entry name" value="PspC"/>
    <property type="match status" value="1"/>
</dbReference>
<proteinExistence type="predicted"/>
<dbReference type="RefSeq" id="WP_368654434.1">
    <property type="nucleotide sequence ID" value="NZ_CP162599.1"/>
</dbReference>
<comment type="subcellular location">
    <subcellularLocation>
        <location evidence="1">Cell membrane</location>
        <topology evidence="1">Single-pass membrane protein</topology>
    </subcellularLocation>
</comment>
<gene>
    <name evidence="8" type="ORF">AB4Y30_05220</name>
</gene>
<feature type="domain" description="Phage shock protein PspC N-terminal" evidence="7">
    <location>
        <begin position="5"/>
        <end position="62"/>
    </location>
</feature>
<dbReference type="InterPro" id="IPR007168">
    <property type="entry name" value="Phageshock_PspC_N"/>
</dbReference>
<evidence type="ECO:0000256" key="2">
    <source>
        <dbReference type="ARBA" id="ARBA00022475"/>
    </source>
</evidence>